<proteinExistence type="predicted"/>
<gene>
    <name evidence="2" type="ORF">MKW98_013438</name>
</gene>
<evidence type="ECO:0000259" key="1">
    <source>
        <dbReference type="Pfam" id="PF00536"/>
    </source>
</evidence>
<name>A0AAD4STV7_9MAGN</name>
<dbReference type="EMBL" id="JAJJMB010008687">
    <property type="protein sequence ID" value="KAI3921504.1"/>
    <property type="molecule type" value="Genomic_DNA"/>
</dbReference>
<dbReference type="Proteomes" id="UP001202328">
    <property type="component" value="Unassembled WGS sequence"/>
</dbReference>
<sequence>MKLKELENGYRDWVSKQSFPVKDAVYIASNAIHGAAQGALLGTLSQVAASHVFPQHSLAIKAIGIFAGLSCIIKRIREKDDVQTRMAAGFFLWSHPPSVEYTRTRCMLSTFGLENYEKNFKKGLLTDITLPLLTDSVLKDVGVPPGPRLLILDHIEKDSGIPNCERCTQQGRAA</sequence>
<dbReference type="InterPro" id="IPR001660">
    <property type="entry name" value="SAM"/>
</dbReference>
<evidence type="ECO:0000313" key="2">
    <source>
        <dbReference type="EMBL" id="KAI3921504.1"/>
    </source>
</evidence>
<organism evidence="2 3">
    <name type="scientific">Papaver atlanticum</name>
    <dbReference type="NCBI Taxonomy" id="357466"/>
    <lineage>
        <taxon>Eukaryota</taxon>
        <taxon>Viridiplantae</taxon>
        <taxon>Streptophyta</taxon>
        <taxon>Embryophyta</taxon>
        <taxon>Tracheophyta</taxon>
        <taxon>Spermatophyta</taxon>
        <taxon>Magnoliopsida</taxon>
        <taxon>Ranunculales</taxon>
        <taxon>Papaveraceae</taxon>
        <taxon>Papaveroideae</taxon>
        <taxon>Papaver</taxon>
    </lineage>
</organism>
<dbReference type="Pfam" id="PF00536">
    <property type="entry name" value="SAM_1"/>
    <property type="match status" value="1"/>
</dbReference>
<feature type="domain" description="SAM" evidence="1">
    <location>
        <begin position="108"/>
        <end position="156"/>
    </location>
</feature>
<comment type="caution">
    <text evidence="2">The sequence shown here is derived from an EMBL/GenBank/DDBJ whole genome shotgun (WGS) entry which is preliminary data.</text>
</comment>
<dbReference type="AlphaFoldDB" id="A0AAD4STV7"/>
<dbReference type="Gene3D" id="1.10.150.50">
    <property type="entry name" value="Transcription Factor, Ets-1"/>
    <property type="match status" value="1"/>
</dbReference>
<dbReference type="CDD" id="cd09487">
    <property type="entry name" value="SAM_superfamily"/>
    <property type="match status" value="1"/>
</dbReference>
<dbReference type="InterPro" id="IPR013761">
    <property type="entry name" value="SAM/pointed_sf"/>
</dbReference>
<evidence type="ECO:0000313" key="3">
    <source>
        <dbReference type="Proteomes" id="UP001202328"/>
    </source>
</evidence>
<keyword evidence="3" id="KW-1185">Reference proteome</keyword>
<protein>
    <recommendedName>
        <fullName evidence="1">SAM domain-containing protein</fullName>
    </recommendedName>
</protein>
<reference evidence="2" key="1">
    <citation type="submission" date="2022-04" db="EMBL/GenBank/DDBJ databases">
        <title>A functionally conserved STORR gene fusion in Papaver species that diverged 16.8 million years ago.</title>
        <authorList>
            <person name="Catania T."/>
        </authorList>
    </citation>
    <scope>NUCLEOTIDE SEQUENCE</scope>
    <source>
        <strain evidence="2">S-188037</strain>
    </source>
</reference>
<dbReference type="SUPFAM" id="SSF47769">
    <property type="entry name" value="SAM/Pointed domain"/>
    <property type="match status" value="1"/>
</dbReference>
<accession>A0AAD4STV7</accession>